<feature type="binding site" evidence="15">
    <location>
        <position position="1031"/>
    </location>
    <ligand>
        <name>Mg(2+)</name>
        <dbReference type="ChEBI" id="CHEBI:18420"/>
    </ligand>
</feature>
<accession>A0ABS8C7C6</accession>
<dbReference type="PANTHER" id="PTHR11070:SF23">
    <property type="entry name" value="RECBCD ENZYME SUBUNIT RECB"/>
    <property type="match status" value="1"/>
</dbReference>
<evidence type="ECO:0000256" key="4">
    <source>
        <dbReference type="ARBA" id="ARBA00022763"/>
    </source>
</evidence>
<dbReference type="InterPro" id="IPR027417">
    <property type="entry name" value="P-loop_NTPase"/>
</dbReference>
<keyword evidence="7 15" id="KW-0269">Exonuclease</keyword>
<feature type="region of interest" description="Nuclease activity, interacts with RecD and RecA" evidence="15">
    <location>
        <begin position="953"/>
        <end position="1274"/>
    </location>
</feature>
<dbReference type="InterPro" id="IPR038726">
    <property type="entry name" value="PDDEXK_AddAB-type"/>
</dbReference>
<dbReference type="RefSeq" id="WP_226752094.1">
    <property type="nucleotide sequence ID" value="NZ_JAEINI020000013.1"/>
</dbReference>
<comment type="domain">
    <text evidence="15">The N-terminal DNA-binding domain is a ssDNA-dependent ATPase and has ATP-dependent 3'-5' helicase function. This domain interacts with RecC.</text>
</comment>
<name>A0ABS8C7C6_9ALTE</name>
<comment type="similarity">
    <text evidence="15">Belongs to the helicase family. UvrD subfamily.</text>
</comment>
<evidence type="ECO:0000256" key="13">
    <source>
        <dbReference type="ARBA" id="ARBA00034617"/>
    </source>
</evidence>
<comment type="function">
    <text evidence="15">A helicase/nuclease that prepares dsDNA breaks (DSB) for recombinational DNA repair. Binds to DSBs and unwinds DNA via a highly rapid and processive ATP-dependent bidirectional helicase activity. Unwinds dsDNA until it encounters a Chi (crossover hotspot instigator) sequence from the 3' direction. Cuts ssDNA a few nucleotides 3' to the Chi site. The properties and activities of the enzyme are changed at Chi. The Chi-altered holoenzyme produces a long 3'-ssDNA overhang and facilitates RecA-binding to the ssDNA for homologous DNA recombination and repair. Holoenzyme degrades any linearized DNA that is unable to undergo homologous recombination. In the holoenzyme this subunit contributes ATPase, 3'-5' helicase, exonuclease activity and loads RecA onto ssDNA.</text>
</comment>
<comment type="catalytic activity">
    <reaction evidence="14 15">
        <text>ATP + H2O = ADP + phosphate + H(+)</text>
        <dbReference type="Rhea" id="RHEA:13065"/>
        <dbReference type="ChEBI" id="CHEBI:15377"/>
        <dbReference type="ChEBI" id="CHEBI:15378"/>
        <dbReference type="ChEBI" id="CHEBI:30616"/>
        <dbReference type="ChEBI" id="CHEBI:43474"/>
        <dbReference type="ChEBI" id="CHEBI:456216"/>
        <dbReference type="EC" id="5.6.2.4"/>
    </reaction>
</comment>
<organism evidence="19 20">
    <name type="scientific">Alishewanella maricola</name>
    <dbReference type="NCBI Taxonomy" id="2795740"/>
    <lineage>
        <taxon>Bacteria</taxon>
        <taxon>Pseudomonadati</taxon>
        <taxon>Pseudomonadota</taxon>
        <taxon>Gammaproteobacteria</taxon>
        <taxon>Alteromonadales</taxon>
        <taxon>Alteromonadaceae</taxon>
        <taxon>Alishewanella</taxon>
    </lineage>
</organism>
<keyword evidence="2 15" id="KW-0479">Metal-binding</keyword>
<feature type="domain" description="UvrD-like helicase C-terminal" evidence="18">
    <location>
        <begin position="472"/>
        <end position="796"/>
    </location>
</feature>
<dbReference type="SUPFAM" id="SSF52980">
    <property type="entry name" value="Restriction endonuclease-like"/>
    <property type="match status" value="1"/>
</dbReference>
<evidence type="ECO:0000256" key="14">
    <source>
        <dbReference type="ARBA" id="ARBA00048988"/>
    </source>
</evidence>
<dbReference type="Gene3D" id="1.10.3170.10">
    <property type="entry name" value="Recbcd, chain B, domain 2"/>
    <property type="match status" value="1"/>
</dbReference>
<dbReference type="Gene3D" id="1.10.486.10">
    <property type="entry name" value="PCRA, domain 4"/>
    <property type="match status" value="1"/>
</dbReference>
<comment type="miscellaneous">
    <text evidence="15">In the RecBCD complex, RecB has a slow 3'-5' helicase, an exonuclease activity and loads RecA onto ssDNA, RecD has a fast 5'-3' helicase activity, while RecC stimulates the ATPase and processivity of the RecB helicase and contributes to recognition of the Chi site.</text>
</comment>
<evidence type="ECO:0000256" key="16">
    <source>
        <dbReference type="PROSITE-ProRule" id="PRU00560"/>
    </source>
</evidence>
<feature type="active site" description="For nuclease activity" evidence="15">
    <location>
        <position position="1162"/>
    </location>
</feature>
<dbReference type="Pfam" id="PF12705">
    <property type="entry name" value="PDDEXK_1"/>
    <property type="match status" value="1"/>
</dbReference>
<protein>
    <recommendedName>
        <fullName evidence="15">RecBCD enzyme subunit RecB</fullName>
        <ecNumber evidence="15">3.1.11.5</ecNumber>
        <ecNumber evidence="15">5.6.2.4</ecNumber>
    </recommendedName>
    <alternativeName>
        <fullName evidence="15">DNA 3'-5' helicase subunit RecB</fullName>
    </alternativeName>
    <alternativeName>
        <fullName evidence="15">Exonuclease V subunit RecB</fullName>
        <shortName evidence="15">ExoV subunit RecB</shortName>
    </alternativeName>
    <alternativeName>
        <fullName evidence="15">Helicase/nuclease RecBCD subunit RecB</fullName>
    </alternativeName>
</protein>
<evidence type="ECO:0000256" key="6">
    <source>
        <dbReference type="ARBA" id="ARBA00022806"/>
    </source>
</evidence>
<evidence type="ECO:0000256" key="1">
    <source>
        <dbReference type="ARBA" id="ARBA00022722"/>
    </source>
</evidence>
<keyword evidence="12 15" id="KW-0413">Isomerase</keyword>
<dbReference type="InterPro" id="IPR014016">
    <property type="entry name" value="UvrD-like_ATP-bd"/>
</dbReference>
<dbReference type="PANTHER" id="PTHR11070">
    <property type="entry name" value="UVRD / RECB / PCRA DNA HELICASE FAMILY MEMBER"/>
    <property type="match status" value="1"/>
</dbReference>
<dbReference type="Pfam" id="PF13361">
    <property type="entry name" value="UvrD_C"/>
    <property type="match status" value="1"/>
</dbReference>
<evidence type="ECO:0000313" key="20">
    <source>
        <dbReference type="Proteomes" id="UP000633814"/>
    </source>
</evidence>
<comment type="subunit">
    <text evidence="15">Heterotrimer of RecB, RecC and RecD. All subunits contribute to DNA-binding. Interacts with RecA.</text>
</comment>
<keyword evidence="9 15" id="KW-0460">Magnesium</keyword>
<keyword evidence="3 15" id="KW-0547">Nucleotide-binding</keyword>
<dbReference type="InterPro" id="IPR011335">
    <property type="entry name" value="Restrct_endonuc-II-like"/>
</dbReference>
<keyword evidence="11 15" id="KW-0234">DNA repair</keyword>
<dbReference type="EC" id="5.6.2.4" evidence="15"/>
<evidence type="ECO:0000256" key="11">
    <source>
        <dbReference type="ARBA" id="ARBA00023204"/>
    </source>
</evidence>
<keyword evidence="1 15" id="KW-0540">Nuclease</keyword>
<evidence type="ECO:0000256" key="7">
    <source>
        <dbReference type="ARBA" id="ARBA00022839"/>
    </source>
</evidence>
<dbReference type="EC" id="3.1.11.5" evidence="15"/>
<dbReference type="InterPro" id="IPR000212">
    <property type="entry name" value="DNA_helicase_UvrD/REP"/>
</dbReference>
<evidence type="ECO:0000259" key="18">
    <source>
        <dbReference type="PROSITE" id="PS51217"/>
    </source>
</evidence>
<dbReference type="NCBIfam" id="TIGR00609">
    <property type="entry name" value="recB"/>
    <property type="match status" value="1"/>
</dbReference>
<gene>
    <name evidence="15 19" type="primary">recB</name>
    <name evidence="19" type="ORF">JAO78_014545</name>
</gene>
<dbReference type="Gene3D" id="3.40.50.300">
    <property type="entry name" value="P-loop containing nucleotide triphosphate hydrolases"/>
    <property type="match status" value="2"/>
</dbReference>
<dbReference type="CDD" id="cd22352">
    <property type="entry name" value="RecB_C-like"/>
    <property type="match status" value="1"/>
</dbReference>
<dbReference type="Proteomes" id="UP000633814">
    <property type="component" value="Unassembled WGS sequence"/>
</dbReference>
<comment type="catalytic activity">
    <reaction evidence="15">
        <text>Exonucleolytic cleavage (in the presence of ATP) in either 5'- to 3'- or 3'- to 5'-direction to yield 5'-phosphooligonucleotides.</text>
        <dbReference type="EC" id="3.1.11.5"/>
    </reaction>
</comment>
<evidence type="ECO:0000256" key="2">
    <source>
        <dbReference type="ARBA" id="ARBA00022723"/>
    </source>
</evidence>
<evidence type="ECO:0000256" key="9">
    <source>
        <dbReference type="ARBA" id="ARBA00022842"/>
    </source>
</evidence>
<keyword evidence="5 15" id="KW-0378">Hydrolase</keyword>
<keyword evidence="20" id="KW-1185">Reference proteome</keyword>
<feature type="binding site" evidence="15">
    <location>
        <position position="1149"/>
    </location>
    <ligand>
        <name>Mg(2+)</name>
        <dbReference type="ChEBI" id="CHEBI:18420"/>
    </ligand>
</feature>
<dbReference type="PROSITE" id="PS51198">
    <property type="entry name" value="UVRD_HELICASE_ATP_BIND"/>
    <property type="match status" value="1"/>
</dbReference>
<feature type="binding site" evidence="15">
    <location>
        <position position="1162"/>
    </location>
    <ligand>
        <name>Mg(2+)</name>
        <dbReference type="ChEBI" id="CHEBI:18420"/>
    </ligand>
</feature>
<dbReference type="Gene3D" id="3.90.320.10">
    <property type="match status" value="1"/>
</dbReference>
<comment type="catalytic activity">
    <reaction evidence="13 15">
        <text>Couples ATP hydrolysis with the unwinding of duplex DNA by translocating in the 3'-5' direction.</text>
        <dbReference type="EC" id="5.6.2.4"/>
    </reaction>
</comment>
<keyword evidence="6 15" id="KW-0347">Helicase</keyword>
<feature type="binding site" evidence="16">
    <location>
        <begin position="21"/>
        <end position="28"/>
    </location>
    <ligand>
        <name>ATP</name>
        <dbReference type="ChEBI" id="CHEBI:30616"/>
    </ligand>
</feature>
<dbReference type="Pfam" id="PF00580">
    <property type="entry name" value="UvrD-helicase"/>
    <property type="match status" value="1"/>
</dbReference>
<evidence type="ECO:0000256" key="3">
    <source>
        <dbReference type="ARBA" id="ARBA00022741"/>
    </source>
</evidence>
<comment type="caution">
    <text evidence="19">The sequence shown here is derived from an EMBL/GenBank/DDBJ whole genome shotgun (WGS) entry which is preliminary data.</text>
</comment>
<evidence type="ECO:0000256" key="10">
    <source>
        <dbReference type="ARBA" id="ARBA00023125"/>
    </source>
</evidence>
<keyword evidence="8 15" id="KW-0067">ATP-binding</keyword>
<feature type="domain" description="UvrD-like helicase ATP-binding" evidence="17">
    <location>
        <begin position="1"/>
        <end position="471"/>
    </location>
</feature>
<evidence type="ECO:0000256" key="12">
    <source>
        <dbReference type="ARBA" id="ARBA00023235"/>
    </source>
</evidence>
<dbReference type="InterPro" id="IPR014017">
    <property type="entry name" value="DNA_helicase_UvrD-like_C"/>
</dbReference>
<keyword evidence="10 15" id="KW-0238">DNA-binding</keyword>
<comment type="domain">
    <text evidence="15">The C-terminal domain has nuclease activity and interacts with RecD. It interacts with RecA, facilitating its loading onto ssDNA.</text>
</comment>
<evidence type="ECO:0000256" key="8">
    <source>
        <dbReference type="ARBA" id="ARBA00022840"/>
    </source>
</evidence>
<dbReference type="HAMAP" id="MF_01485">
    <property type="entry name" value="RecB"/>
    <property type="match status" value="1"/>
</dbReference>
<keyword evidence="4 15" id="KW-0227">DNA damage</keyword>
<evidence type="ECO:0000313" key="19">
    <source>
        <dbReference type="EMBL" id="MCB5228030.1"/>
    </source>
</evidence>
<evidence type="ECO:0000256" key="15">
    <source>
        <dbReference type="HAMAP-Rule" id="MF_01485"/>
    </source>
</evidence>
<reference evidence="19 20" key="1">
    <citation type="submission" date="2021-10" db="EMBL/GenBank/DDBJ databases">
        <title>Alishewanella koreense sp. nov. isolated from seawater of southwestern coast in South Korea and the proposal for the reclassification of Rheinheimera perlucida and Rheinheimera tuosuensis as Arsukibacterium perlucida and Arsukibacterium tuosuensis.</title>
        <authorList>
            <person name="Kim K.H."/>
            <person name="Ruan W."/>
            <person name="Kim K.R."/>
            <person name="Baek J.H."/>
            <person name="Jeon C.O."/>
        </authorList>
    </citation>
    <scope>NUCLEOTIDE SEQUENCE [LARGE SCALE GENOMIC DNA]</scope>
    <source>
        <strain evidence="19 20">16-MA</strain>
    </source>
</reference>
<dbReference type="SUPFAM" id="SSF52540">
    <property type="entry name" value="P-loop containing nucleoside triphosphate hydrolases"/>
    <property type="match status" value="1"/>
</dbReference>
<comment type="cofactor">
    <cofactor evidence="15">
        <name>Mg(2+)</name>
        <dbReference type="ChEBI" id="CHEBI:18420"/>
    </cofactor>
    <text evidence="15">Binds 1 Mg(2+) ion per subunit.</text>
</comment>
<feature type="region of interest" description="DNA-binding and helicase activity, interacts with RecC" evidence="15">
    <location>
        <begin position="1"/>
        <end position="923"/>
    </location>
</feature>
<evidence type="ECO:0000259" key="17">
    <source>
        <dbReference type="PROSITE" id="PS51198"/>
    </source>
</evidence>
<sequence length="1274" mass="142408">MSVTLSSPLQLPLAGSALIEASAGTGKTFTIAALYVRFILAHIPTLLAPARRALPLLPADILVVTFTKAATAELKDRIRQRLVEAAVLFRDTETPAGADPFLAALKAEFAVEHWPQCAYALQMASEAMDEASVKTIHSWCQNVLREHAFSSGSLFSQQLVTDLSQLKLEAVRDYWRNFCYPLTAQQLQAVHAVCQSPEDLLERINGLWEHAKPSLTPRDLAEMINAQHQQYQQQILAAQQDWQTRLPRYIDWVDLACNNKWLDKPRTYNSNKVRKDFSALNQWLATADEQVLQDFPDLKDALLKNYGSDFQSNYTGPALEEDFPAQLLALNSLFNQGPDLTLSLLSHAVSWCKARFQQQLARDALMGFDDIIEQTARAVTSASGSQLTEVLRQQYPVALIDEFQDTDPAQYSIFNAVYQLANDRQDLAVFLIGDPKQAIYAFRGADIFTYLQARRDTAGRHYTLATNFRSSQALVSATNAIFMPAEQAAGEKAFLFNSEQGNQVPFVEVAAKGVKAQLLIDGKVPSQALTLWQCSASMLDSSMDDSKPLSIERYRQSQAEHFSDYIVQLLLQAAVSKTGFQLGDEPLVPLQSNDIAILVSTHKEGHLMQQALRQRGLASVYLSDRQSVFDTEVARDLLTVLHACAEPGDRRALLAALYTALLQLPLTELDRLQHDDQYWDQRVGQFYQFAATWQQQGVLAMIRQLLQQFAIAERLLADSARNSGIAGERYLTDLLHLAEVLQQAAAKLDGPLALIRFLHEHIYQRDSLQQAADEQIVRLESDAELIQIVTIHKSKGLEYPLVFLPFISSCRPIKADDKVFNFHDEHGQLQQVLQADELMLARADKERLGEDIRKLYVALTRAKHACWVSLAPVGSSNNRVWQKTAWAHLAGLANNALPDELLKQAQQVWQHPAIAITPLPQASSNVFYQVAPSSEPAAAAQARHMPADHRFDLWWVASYSALKYGALRQPDSPSEHNLLDEQDDARDELAYALAQDTASRAPNHDTAVSKQALALSLHDLPRGAGPGTFLHNLLQDAADEGFANVAYDAAVRAAILARRCRHGSWLARREQLDSWLMAYLQSRFTLADGTQLCLADLKHYKAEPEFWFAVNGISTLQLDQLVCQHVLPGYARPGLQANYLNGMLKGFIDLVFEHNGRYYVIDYKSNYLGPDNSAYTPSAMRDKILSSRYDLQYVLYTLALHKLLKVRLKEQYCYEQHMGGVAYLFLRGQTSNGCAAFTDLPPASLITALEHYLQQGSPQGDSAKTVSKESQDVE</sequence>
<dbReference type="InterPro" id="IPR004586">
    <property type="entry name" value="RecB"/>
</dbReference>
<evidence type="ECO:0000256" key="5">
    <source>
        <dbReference type="ARBA" id="ARBA00022801"/>
    </source>
</evidence>
<proteinExistence type="inferred from homology"/>
<dbReference type="EMBL" id="JAEINI020000013">
    <property type="protein sequence ID" value="MCB5228030.1"/>
    <property type="molecule type" value="Genomic_DNA"/>
</dbReference>
<dbReference type="InterPro" id="IPR011604">
    <property type="entry name" value="PDDEXK-like_dom_sf"/>
</dbReference>
<dbReference type="GO" id="GO:0008854">
    <property type="term" value="F:exodeoxyribonuclease V activity"/>
    <property type="evidence" value="ECO:0007669"/>
    <property type="project" value="UniProtKB-EC"/>
</dbReference>
<dbReference type="PROSITE" id="PS51217">
    <property type="entry name" value="UVRD_HELICASE_CTER"/>
    <property type="match status" value="1"/>
</dbReference>